<dbReference type="Proteomes" id="UP001219518">
    <property type="component" value="Unassembled WGS sequence"/>
</dbReference>
<sequence>MPDRCVAYNCKSGYDSDRNHRKANGLPQLTQFRAPPGMLEKWEAAISRGGNFKMKPSHTVCELHFDDSFIIKPKPLLVGGIDISLHGGKKSLAPNAIPTILEGYPKYLIPKLPSKRSCSVPRKKSDLPSKKIKLNETQDNVEEISSNECEDAIPLQEEEEIVAINPLPLLEAIYADPSLVSKPDSWLIHRGPTFVSLVHIDPSGIQIDKAVKFVTGEKQPSIFFHGYKILAEEKVHTLEDVSSILKRVDSISSLCPGTGLQNVRSKECFLFLEPSGSKNKPPPRCAACATKRRDVAKSIRRNLRKTAAKRKRNQQKNVTVKIFKRQVACRDKKIISLKQSIRVLHDKFQNLERKKIDDYVATMPQSWQSAILTCVEAAKAKNSHGRRYTAQWIYECALLRIKSLALYKKMLRDNFLPLPSLRTLQRYMRKLRPAYGFNENTFSLIKEKTVHIPEPQRHGSLLLDEIKLSEGLSFDKPSLQIKGFVDYGRHTPDALRDVPADHALVLMFQGFQEAFYITIAAFLSKGAIKGPDLAKIILEATGLLEESGMFVDCIVSDAASWNRNMWSKFGLKKSQYEKEGSRKSYQVDDDDNDDWSEIDDPAPLAFATQKQIAARSKKKAPRKKKRIQKSMESSTDDEELLSSCTHPVDNQRRLYFASDFPHLIKSVKQRIVNAEELETPDGKVKLNHWAIVCQEDEKRGIKVAPKLSKAHFQSETYAAMSVKLAFSFFSEQVATAMEHYKTLGISGMEDCASTVQFIRRINVVIDYMNSNTKKDGLKGTNIQEESLQSVPPVCVVCQKVHALYSPQRRGTAREALTDFLEYLKRWETSGVKRDKRLTACAAFGLRVTIQTALHLSLYLIRDLGYEYFMTRRINQDALEPPKGSNVTGGDMLRSLLSMPDVTAEQNKQKRLDLEKSLDEALDAGEVIDSCPFSDHDYYKNSTIDISALKHFGGYVVRRTRRFTCAKSCDQCFESLRAPADYQFREEEDNIIHSRSLGYLITPSDEVMTILETLERTVLEVFQTRHLHKDLFVEVMDQVKQKSFKQIGCEEHKRDITKAVISFYINTRLIFACEEYNRRLSVNAHKKVKAKQQQKMFRLTC</sequence>
<reference evidence="16" key="2">
    <citation type="journal article" date="2023" name="BMC Genomics">
        <title>Pest status, molecular evolution, and epigenetic factors derived from the genome assembly of Frankliniella fusca, a thysanopteran phytovirus vector.</title>
        <authorList>
            <person name="Catto M.A."/>
            <person name="Labadie P.E."/>
            <person name="Jacobson A.L."/>
            <person name="Kennedy G.G."/>
            <person name="Srinivasan R."/>
            <person name="Hunt B.G."/>
        </authorList>
    </citation>
    <scope>NUCLEOTIDE SEQUENCE</scope>
    <source>
        <strain evidence="16">PL_HMW_Pooled</strain>
    </source>
</reference>
<evidence type="ECO:0000259" key="14">
    <source>
        <dbReference type="PROSITE" id="PS50950"/>
    </source>
</evidence>
<evidence type="ECO:0000256" key="9">
    <source>
        <dbReference type="ARBA" id="ARBA00023163"/>
    </source>
</evidence>
<evidence type="ECO:0000256" key="5">
    <source>
        <dbReference type="ARBA" id="ARBA00022833"/>
    </source>
</evidence>
<keyword evidence="5" id="KW-0862">Zinc</keyword>
<feature type="domain" description="THAP-type" evidence="14">
    <location>
        <begin position="1"/>
        <end position="101"/>
    </location>
</feature>
<keyword evidence="6" id="KW-0805">Transcription regulation</keyword>
<dbReference type="InterPro" id="IPR026516">
    <property type="entry name" value="THAP1/10"/>
</dbReference>
<dbReference type="SUPFAM" id="SSF57716">
    <property type="entry name" value="Glucocorticoid receptor-like (DNA-binding domain)"/>
    <property type="match status" value="1"/>
</dbReference>
<evidence type="ECO:0000256" key="3">
    <source>
        <dbReference type="ARBA" id="ARBA00022723"/>
    </source>
</evidence>
<keyword evidence="11" id="KW-0131">Cell cycle</keyword>
<comment type="subcellular location">
    <subcellularLocation>
        <location evidence="1">Nucleus</location>
        <location evidence="1">Nucleoplasm</location>
    </subcellularLocation>
</comment>
<dbReference type="AlphaFoldDB" id="A0AAE1H3J4"/>
<evidence type="ECO:0000256" key="7">
    <source>
        <dbReference type="ARBA" id="ARBA00023054"/>
    </source>
</evidence>
<keyword evidence="3" id="KW-0479">Metal-binding</keyword>
<dbReference type="Pfam" id="PF21788">
    <property type="entry name" value="TNP-like_GBD"/>
    <property type="match status" value="1"/>
</dbReference>
<reference evidence="16" key="1">
    <citation type="submission" date="2021-07" db="EMBL/GenBank/DDBJ databases">
        <authorList>
            <person name="Catto M.A."/>
            <person name="Jacobson A."/>
            <person name="Kennedy G."/>
            <person name="Labadie P."/>
            <person name="Hunt B.G."/>
            <person name="Srinivasan R."/>
        </authorList>
    </citation>
    <scope>NUCLEOTIDE SEQUENCE</scope>
    <source>
        <strain evidence="16">PL_HMW_Pooled</strain>
        <tissue evidence="16">Head</tissue>
    </source>
</reference>
<feature type="region of interest" description="Disordered" evidence="13">
    <location>
        <begin position="613"/>
        <end position="643"/>
    </location>
</feature>
<feature type="compositionally biased region" description="Basic residues" evidence="13">
    <location>
        <begin position="615"/>
        <end position="628"/>
    </location>
</feature>
<comment type="similarity">
    <text evidence="2">Belongs to the THAP1 family.</text>
</comment>
<evidence type="ECO:0000256" key="10">
    <source>
        <dbReference type="ARBA" id="ARBA00023242"/>
    </source>
</evidence>
<dbReference type="InterPro" id="IPR048366">
    <property type="entry name" value="TNP-like_GBD"/>
</dbReference>
<evidence type="ECO:0000256" key="4">
    <source>
        <dbReference type="ARBA" id="ARBA00022771"/>
    </source>
</evidence>
<dbReference type="Pfam" id="PF05485">
    <property type="entry name" value="THAP"/>
    <property type="match status" value="1"/>
</dbReference>
<dbReference type="GO" id="GO:0008270">
    <property type="term" value="F:zinc ion binding"/>
    <property type="evidence" value="ECO:0007669"/>
    <property type="project" value="UniProtKB-KW"/>
</dbReference>
<dbReference type="PANTHER" id="PTHR46600:SF1">
    <property type="entry name" value="THAP DOMAIN-CONTAINING PROTEIN 1"/>
    <property type="match status" value="1"/>
</dbReference>
<dbReference type="GO" id="GO:0043565">
    <property type="term" value="F:sequence-specific DNA binding"/>
    <property type="evidence" value="ECO:0007669"/>
    <property type="project" value="InterPro"/>
</dbReference>
<dbReference type="PROSITE" id="PS50950">
    <property type="entry name" value="ZF_THAP"/>
    <property type="match status" value="1"/>
</dbReference>
<proteinExistence type="inferred from homology"/>
<gene>
    <name evidence="15" type="ORF">KUF71_003853</name>
    <name evidence="16" type="ORF">KUF71_023341</name>
</gene>
<accession>A0AAE1H3J4</accession>
<evidence type="ECO:0000313" key="17">
    <source>
        <dbReference type="Proteomes" id="UP001219518"/>
    </source>
</evidence>
<protein>
    <submittedName>
        <fullName evidence="16">Transposable element P transposase</fullName>
    </submittedName>
</protein>
<keyword evidence="17" id="KW-1185">Reference proteome</keyword>
<dbReference type="Pfam" id="PF21787">
    <property type="entry name" value="TNP-like_RNaseH_N"/>
    <property type="match status" value="1"/>
</dbReference>
<evidence type="ECO:0000256" key="11">
    <source>
        <dbReference type="ARBA" id="ARBA00023306"/>
    </source>
</evidence>
<keyword evidence="9" id="KW-0804">Transcription</keyword>
<comment type="caution">
    <text evidence="16">The sequence shown here is derived from an EMBL/GenBank/DDBJ whole genome shotgun (WGS) entry which is preliminary data.</text>
</comment>
<organism evidence="16 17">
    <name type="scientific">Frankliniella fusca</name>
    <dbReference type="NCBI Taxonomy" id="407009"/>
    <lineage>
        <taxon>Eukaryota</taxon>
        <taxon>Metazoa</taxon>
        <taxon>Ecdysozoa</taxon>
        <taxon>Arthropoda</taxon>
        <taxon>Hexapoda</taxon>
        <taxon>Insecta</taxon>
        <taxon>Pterygota</taxon>
        <taxon>Neoptera</taxon>
        <taxon>Paraneoptera</taxon>
        <taxon>Thysanoptera</taxon>
        <taxon>Terebrantia</taxon>
        <taxon>Thripoidea</taxon>
        <taxon>Thripidae</taxon>
        <taxon>Frankliniella</taxon>
    </lineage>
</organism>
<evidence type="ECO:0000256" key="13">
    <source>
        <dbReference type="SAM" id="MobiDB-lite"/>
    </source>
</evidence>
<keyword evidence="4 12" id="KW-0863">Zinc-finger</keyword>
<dbReference type="EMBL" id="JAHWGI010000348">
    <property type="protein sequence ID" value="KAK3913928.1"/>
    <property type="molecule type" value="Genomic_DNA"/>
</dbReference>
<dbReference type="GO" id="GO:0005654">
    <property type="term" value="C:nucleoplasm"/>
    <property type="evidence" value="ECO:0007669"/>
    <property type="project" value="UniProtKB-SubCell"/>
</dbReference>
<evidence type="ECO:0000256" key="2">
    <source>
        <dbReference type="ARBA" id="ARBA00006177"/>
    </source>
</evidence>
<evidence type="ECO:0000256" key="8">
    <source>
        <dbReference type="ARBA" id="ARBA00023125"/>
    </source>
</evidence>
<evidence type="ECO:0000256" key="6">
    <source>
        <dbReference type="ARBA" id="ARBA00023015"/>
    </source>
</evidence>
<dbReference type="EMBL" id="JAHWGI010000085">
    <property type="protein sequence ID" value="KAK3909254.1"/>
    <property type="molecule type" value="Genomic_DNA"/>
</dbReference>
<keyword evidence="8 12" id="KW-0238">DNA-binding</keyword>
<keyword evidence="7" id="KW-0175">Coiled coil</keyword>
<dbReference type="SMART" id="SM00980">
    <property type="entry name" value="THAP"/>
    <property type="match status" value="1"/>
</dbReference>
<dbReference type="PANTHER" id="PTHR46600">
    <property type="entry name" value="THAP DOMAIN-CONTAINING"/>
    <property type="match status" value="1"/>
</dbReference>
<name>A0AAE1H3J4_9NEOP</name>
<evidence type="ECO:0000313" key="15">
    <source>
        <dbReference type="EMBL" id="KAK3909254.1"/>
    </source>
</evidence>
<dbReference type="InterPro" id="IPR048365">
    <property type="entry name" value="TNP-like_RNaseH_N"/>
</dbReference>
<keyword evidence="10" id="KW-0539">Nucleus</keyword>
<dbReference type="InterPro" id="IPR006612">
    <property type="entry name" value="THAP_Znf"/>
</dbReference>
<evidence type="ECO:0000256" key="12">
    <source>
        <dbReference type="PROSITE-ProRule" id="PRU00309"/>
    </source>
</evidence>
<evidence type="ECO:0000313" key="16">
    <source>
        <dbReference type="EMBL" id="KAK3913928.1"/>
    </source>
</evidence>
<evidence type="ECO:0000256" key="1">
    <source>
        <dbReference type="ARBA" id="ARBA00004642"/>
    </source>
</evidence>